<accession>A0A8J5LVD1</accession>
<dbReference type="Pfam" id="PF17766">
    <property type="entry name" value="fn3_6"/>
    <property type="match status" value="1"/>
</dbReference>
<keyword evidence="6" id="KW-1185">Reference proteome</keyword>
<comment type="caution">
    <text evidence="5">The sequence shown here is derived from an EMBL/GenBank/DDBJ whole genome shotgun (WGS) entry which is preliminary data.</text>
</comment>
<evidence type="ECO:0000256" key="2">
    <source>
        <dbReference type="ARBA" id="ARBA00022729"/>
    </source>
</evidence>
<dbReference type="InterPro" id="IPR041469">
    <property type="entry name" value="Subtilisin-like_FN3"/>
</dbReference>
<dbReference type="PANTHER" id="PTHR10795">
    <property type="entry name" value="PROPROTEIN CONVERTASE SUBTILISIN/KEXIN"/>
    <property type="match status" value="1"/>
</dbReference>
<dbReference type="InterPro" id="IPR045051">
    <property type="entry name" value="SBT"/>
</dbReference>
<dbReference type="Proteomes" id="UP000734854">
    <property type="component" value="Unassembled WGS sequence"/>
</dbReference>
<evidence type="ECO:0000256" key="1">
    <source>
        <dbReference type="ARBA" id="ARBA00011073"/>
    </source>
</evidence>
<dbReference type="Gene3D" id="3.40.50.200">
    <property type="entry name" value="Peptidase S8/S53 domain"/>
    <property type="match status" value="1"/>
</dbReference>
<dbReference type="EMBL" id="JACMSC010000001">
    <property type="protein sequence ID" value="KAG6536778.1"/>
    <property type="molecule type" value="Genomic_DNA"/>
</dbReference>
<dbReference type="CDD" id="cd02120">
    <property type="entry name" value="PA_subtilisin_like"/>
    <property type="match status" value="1"/>
</dbReference>
<sequence>MSTRARIAVYKVCWQAGCFSSDILAAMDKAVDDGCGVLSLSLQGGTTDYFNDSTAIGAFNAVSKGVVVSCSAGNSGPSSSTLSNVAPWITTVGAGTIDRDFPAYAVLGNGKNLTGVSLYSGKPLSSSPYPFIYAGNATNATNGNFCMQGTLLPDKIQTVSRQHNVTCDRKRIYSVSDLNYPSFSVGFAMPSVAGGGGSSKTTTVKHTRTLTNVGTPGTYRATVSSPEEVSVAVYPQGLCFASTGERKSYTVSFSAASQPSVSAVFGRLVWSDGKHVVASPLAFTWT</sequence>
<proteinExistence type="inferred from homology"/>
<organism evidence="5 6">
    <name type="scientific">Zingiber officinale</name>
    <name type="common">Ginger</name>
    <name type="synonym">Amomum zingiber</name>
    <dbReference type="NCBI Taxonomy" id="94328"/>
    <lineage>
        <taxon>Eukaryota</taxon>
        <taxon>Viridiplantae</taxon>
        <taxon>Streptophyta</taxon>
        <taxon>Embryophyta</taxon>
        <taxon>Tracheophyta</taxon>
        <taxon>Spermatophyta</taxon>
        <taxon>Magnoliopsida</taxon>
        <taxon>Liliopsida</taxon>
        <taxon>Zingiberales</taxon>
        <taxon>Zingiberaceae</taxon>
        <taxon>Zingiber</taxon>
    </lineage>
</organism>
<dbReference type="InterPro" id="IPR036852">
    <property type="entry name" value="Peptidase_S8/S53_dom_sf"/>
</dbReference>
<dbReference type="GO" id="GO:0006508">
    <property type="term" value="P:proteolysis"/>
    <property type="evidence" value="ECO:0007669"/>
    <property type="project" value="InterPro"/>
</dbReference>
<evidence type="ECO:0000259" key="4">
    <source>
        <dbReference type="Pfam" id="PF17766"/>
    </source>
</evidence>
<name>A0A8J5LVD1_ZINOF</name>
<evidence type="ECO:0000313" key="5">
    <source>
        <dbReference type="EMBL" id="KAG6536778.1"/>
    </source>
</evidence>
<dbReference type="SUPFAM" id="SSF52743">
    <property type="entry name" value="Subtilisin-like"/>
    <property type="match status" value="1"/>
</dbReference>
<comment type="similarity">
    <text evidence="1 3">Belongs to the peptidase S8 family.</text>
</comment>
<reference evidence="5 6" key="1">
    <citation type="submission" date="2020-08" db="EMBL/GenBank/DDBJ databases">
        <title>Plant Genome Project.</title>
        <authorList>
            <person name="Zhang R.-G."/>
        </authorList>
    </citation>
    <scope>NUCLEOTIDE SEQUENCE [LARGE SCALE GENOMIC DNA]</scope>
    <source>
        <tissue evidence="5">Rhizome</tissue>
    </source>
</reference>
<dbReference type="AlphaFoldDB" id="A0A8J5LVD1"/>
<evidence type="ECO:0000256" key="3">
    <source>
        <dbReference type="PROSITE-ProRule" id="PRU01240"/>
    </source>
</evidence>
<dbReference type="Gene3D" id="2.60.40.2310">
    <property type="match status" value="1"/>
</dbReference>
<keyword evidence="2" id="KW-0732">Signal</keyword>
<dbReference type="PROSITE" id="PS51892">
    <property type="entry name" value="SUBTILASE"/>
    <property type="match status" value="1"/>
</dbReference>
<comment type="caution">
    <text evidence="3">Lacks conserved residue(s) required for the propagation of feature annotation.</text>
</comment>
<gene>
    <name evidence="5" type="ORF">ZIOFF_001847</name>
</gene>
<protein>
    <recommendedName>
        <fullName evidence="4">Subtilisin-like protease fibronectin type-III domain-containing protein</fullName>
    </recommendedName>
</protein>
<evidence type="ECO:0000313" key="6">
    <source>
        <dbReference type="Proteomes" id="UP000734854"/>
    </source>
</evidence>
<feature type="domain" description="Subtilisin-like protease fibronectin type-III" evidence="4">
    <location>
        <begin position="177"/>
        <end position="282"/>
    </location>
</feature>
<dbReference type="GO" id="GO:0004252">
    <property type="term" value="F:serine-type endopeptidase activity"/>
    <property type="evidence" value="ECO:0007669"/>
    <property type="project" value="InterPro"/>
</dbReference>